<feature type="domain" description="Alpha-D-phosphohexomutase alpha/beta/alpha" evidence="9">
    <location>
        <begin position="4"/>
        <end position="139"/>
    </location>
</feature>
<name>A0A0S3QTK2_THET7</name>
<dbReference type="InterPro" id="IPR005845">
    <property type="entry name" value="A-D-PHexomutase_a/b/a-II"/>
</dbReference>
<dbReference type="GO" id="GO:0005975">
    <property type="term" value="P:carbohydrate metabolic process"/>
    <property type="evidence" value="ECO:0007669"/>
    <property type="project" value="InterPro"/>
</dbReference>
<dbReference type="PATRIC" id="fig|1298851.3.peg.887"/>
<feature type="domain" description="Alpha-D-phosphohexomutase alpha/beta/alpha" evidence="11">
    <location>
        <begin position="266"/>
        <end position="378"/>
    </location>
</feature>
<evidence type="ECO:0000256" key="4">
    <source>
        <dbReference type="ARBA" id="ARBA00022723"/>
    </source>
</evidence>
<evidence type="ECO:0000259" key="11">
    <source>
        <dbReference type="Pfam" id="PF02880"/>
    </source>
</evidence>
<evidence type="ECO:0000259" key="9">
    <source>
        <dbReference type="Pfam" id="PF02878"/>
    </source>
</evidence>
<dbReference type="InterPro" id="IPR016055">
    <property type="entry name" value="A-D-PHexomutase_a/b/a-I/II/III"/>
</dbReference>
<sequence length="474" mass="52869">MGQIKFGTDGWRGIIADTFTFENVRKVAQATSEYAKENGWIKGKGVFIGYDTRFFSEKFAACCAEVFTANGIKVLLAKKFVPTPFVTFMIVTGQADFGVSITASHNPYEYNGFKLRTPKGGAAPPEITKPIEQLIGKTEVKRMGIEEAMSKGLVEIVDPYPSYFEWVKDRIDLNFIGEKGFKLVVNPMHGASMDLVKLFLAPHGCDVETINCNREGFFGFKHPEPIEKNIRDLIAEVLDRKADAGIATDGDGDRLGMVDEKGRFINPHQLYALILTHLIKNRELKGDIAKTVSTTSLLNKIAEKYGFNAIETAVGFKYIADLLYEKKIIMGGEESGGLGVQFHIPERDGVFSALLVLEYMAKEGKPLSELVDELYSEFGSHYYKRIDVRVKAIEEAKGFVAKLEESPPETIAQLKVKSTNFVDGAKFVLEDGSWILFRASGTEPLLRVYSESCDIQRLESILSFGRKLIEERLS</sequence>
<dbReference type="EMBL" id="AP013035">
    <property type="protein sequence ID" value="BAT71651.1"/>
    <property type="molecule type" value="Genomic_DNA"/>
</dbReference>
<dbReference type="PRINTS" id="PR00509">
    <property type="entry name" value="PGMPMM"/>
</dbReference>
<keyword evidence="6 12" id="KW-0413">Isomerase</keyword>
<dbReference type="InterPro" id="IPR005844">
    <property type="entry name" value="A-D-PHexomutase_a/b/a-I"/>
</dbReference>
<dbReference type="RefSeq" id="WP_068549648.1">
    <property type="nucleotide sequence ID" value="NZ_AP013035.1"/>
</dbReference>
<dbReference type="EC" id="5.4.2.2" evidence="12"/>
<dbReference type="SUPFAM" id="SSF53738">
    <property type="entry name" value="Phosphoglucomutase, first 3 domains"/>
    <property type="match status" value="2"/>
</dbReference>
<dbReference type="InterPro" id="IPR036900">
    <property type="entry name" value="A-D-PHexomutase_C_sf"/>
</dbReference>
<reference evidence="13" key="1">
    <citation type="journal article" date="2018" name="Science">
        <title>A primordial and reversible TCA cycle in a facultatively chemolithoautotrophic thermophile.</title>
        <authorList>
            <person name="Nunoura T."/>
            <person name="Chikaraishi Y."/>
            <person name="Izaki R."/>
            <person name="Suwa T."/>
            <person name="Sato T."/>
            <person name="Harada T."/>
            <person name="Mori K."/>
            <person name="Kato Y."/>
            <person name="Miyazaki M."/>
            <person name="Shimamura S."/>
            <person name="Yanagawa K."/>
            <person name="Shuto A."/>
            <person name="Ohkouchi N."/>
            <person name="Fujita N."/>
            <person name="Takaki Y."/>
            <person name="Atomi H."/>
            <person name="Takai K."/>
        </authorList>
    </citation>
    <scope>NUCLEOTIDE SEQUENCE [LARGE SCALE GENOMIC DNA]</scope>
    <source>
        <strain evidence="13">DSM 17441 / JCM 13301 / NBRC 103674 / ABI70S6</strain>
    </source>
</reference>
<dbReference type="SUPFAM" id="SSF55957">
    <property type="entry name" value="Phosphoglucomutase, C-terminal domain"/>
    <property type="match status" value="1"/>
</dbReference>
<dbReference type="Gene3D" id="3.30.310.50">
    <property type="entry name" value="Alpha-D-phosphohexomutase, C-terminal domain"/>
    <property type="match status" value="1"/>
</dbReference>
<dbReference type="Pfam" id="PF02880">
    <property type="entry name" value="PGM_PMM_III"/>
    <property type="match status" value="1"/>
</dbReference>
<dbReference type="Pfam" id="PF02878">
    <property type="entry name" value="PGM_PMM_I"/>
    <property type="match status" value="1"/>
</dbReference>
<dbReference type="Gene3D" id="3.40.120.10">
    <property type="entry name" value="Alpha-D-Glucose-1,6-Bisphosphate, subunit A, domain 3"/>
    <property type="match status" value="3"/>
</dbReference>
<dbReference type="InterPro" id="IPR005846">
    <property type="entry name" value="A-D-PHexomutase_a/b/a-III"/>
</dbReference>
<keyword evidence="5 7" id="KW-0460">Magnesium</keyword>
<gene>
    <name evidence="12" type="primary">pgm</name>
    <name evidence="12" type="ORF">TST_0851</name>
</gene>
<dbReference type="Pfam" id="PF02879">
    <property type="entry name" value="PGM_PMM_II"/>
    <property type="match status" value="1"/>
</dbReference>
<evidence type="ECO:0000256" key="6">
    <source>
        <dbReference type="ARBA" id="ARBA00023235"/>
    </source>
</evidence>
<comment type="similarity">
    <text evidence="2 7">Belongs to the phosphohexose mutase family.</text>
</comment>
<dbReference type="OrthoDB" id="9806956at2"/>
<dbReference type="GO" id="GO:0008973">
    <property type="term" value="F:phosphopentomutase activity"/>
    <property type="evidence" value="ECO:0007669"/>
    <property type="project" value="TreeGrafter"/>
</dbReference>
<evidence type="ECO:0000256" key="2">
    <source>
        <dbReference type="ARBA" id="ARBA00010231"/>
    </source>
</evidence>
<dbReference type="PANTHER" id="PTHR45745">
    <property type="entry name" value="PHOSPHOMANNOMUTASE 45A"/>
    <property type="match status" value="1"/>
</dbReference>
<proteinExistence type="inferred from homology"/>
<dbReference type="GO" id="GO:0006166">
    <property type="term" value="P:purine ribonucleoside salvage"/>
    <property type="evidence" value="ECO:0007669"/>
    <property type="project" value="TreeGrafter"/>
</dbReference>
<dbReference type="KEGG" id="ttk:TST_0851"/>
<organism evidence="12 13">
    <name type="scientific">Thermosulfidibacter takaii (strain DSM 17441 / JCM 13301 / NBRC 103674 / ABI70S6)</name>
    <dbReference type="NCBI Taxonomy" id="1298851"/>
    <lineage>
        <taxon>Bacteria</taxon>
        <taxon>Pseudomonadati</taxon>
        <taxon>Thermosulfidibacterota</taxon>
        <taxon>Thermosulfidibacteria</taxon>
        <taxon>Thermosulfidibacterales</taxon>
        <taxon>Thermosulfidibacteraceae</taxon>
    </lineage>
</organism>
<feature type="domain" description="Alpha-D-phosphohexomutase alpha/beta/alpha" evidence="10">
    <location>
        <begin position="162"/>
        <end position="262"/>
    </location>
</feature>
<evidence type="ECO:0000256" key="7">
    <source>
        <dbReference type="RuleBase" id="RU004326"/>
    </source>
</evidence>
<dbReference type="STRING" id="1298851.TST_0851"/>
<evidence type="ECO:0000256" key="5">
    <source>
        <dbReference type="ARBA" id="ARBA00022842"/>
    </source>
</evidence>
<evidence type="ECO:0000256" key="3">
    <source>
        <dbReference type="ARBA" id="ARBA00022553"/>
    </source>
</evidence>
<dbReference type="InterPro" id="IPR005843">
    <property type="entry name" value="A-D-PHexomutase_C"/>
</dbReference>
<evidence type="ECO:0000313" key="12">
    <source>
        <dbReference type="EMBL" id="BAT71651.1"/>
    </source>
</evidence>
<dbReference type="PROSITE" id="PS00710">
    <property type="entry name" value="PGM_PMM"/>
    <property type="match status" value="1"/>
</dbReference>
<dbReference type="CDD" id="cd05800">
    <property type="entry name" value="PGM_like2"/>
    <property type="match status" value="1"/>
</dbReference>
<accession>A0A0S3QTK2</accession>
<dbReference type="InterPro" id="IPR005841">
    <property type="entry name" value="Alpha-D-phosphohexomutase_SF"/>
</dbReference>
<dbReference type="PANTHER" id="PTHR45745:SF1">
    <property type="entry name" value="PHOSPHOGLUCOMUTASE 2B-RELATED"/>
    <property type="match status" value="1"/>
</dbReference>
<feature type="domain" description="Alpha-D-phosphohexomutase C-terminal" evidence="8">
    <location>
        <begin position="408"/>
        <end position="461"/>
    </location>
</feature>
<dbReference type="GO" id="GO:0000287">
    <property type="term" value="F:magnesium ion binding"/>
    <property type="evidence" value="ECO:0007669"/>
    <property type="project" value="InterPro"/>
</dbReference>
<keyword evidence="13" id="KW-1185">Reference proteome</keyword>
<dbReference type="Proteomes" id="UP000063234">
    <property type="component" value="Chromosome"/>
</dbReference>
<evidence type="ECO:0000256" key="1">
    <source>
        <dbReference type="ARBA" id="ARBA00001946"/>
    </source>
</evidence>
<dbReference type="GO" id="GO:0004614">
    <property type="term" value="F:phosphoglucomutase activity"/>
    <property type="evidence" value="ECO:0007669"/>
    <property type="project" value="UniProtKB-EC"/>
</dbReference>
<evidence type="ECO:0000259" key="10">
    <source>
        <dbReference type="Pfam" id="PF02879"/>
    </source>
</evidence>
<comment type="cofactor">
    <cofactor evidence="1">
        <name>Mg(2+)</name>
        <dbReference type="ChEBI" id="CHEBI:18420"/>
    </cofactor>
</comment>
<keyword evidence="4 7" id="KW-0479">Metal-binding</keyword>
<dbReference type="InterPro" id="IPR016066">
    <property type="entry name" value="A-D-PHexomutase_CS"/>
</dbReference>
<dbReference type="Pfam" id="PF00408">
    <property type="entry name" value="PGM_PMM_IV"/>
    <property type="match status" value="1"/>
</dbReference>
<protein>
    <submittedName>
        <fullName evidence="12">Phosphoglucomutase</fullName>
        <ecNumber evidence="12">5.4.2.2</ecNumber>
    </submittedName>
</protein>
<keyword evidence="3" id="KW-0597">Phosphoprotein</keyword>
<dbReference type="AlphaFoldDB" id="A0A0S3QTK2"/>
<evidence type="ECO:0000259" key="8">
    <source>
        <dbReference type="Pfam" id="PF00408"/>
    </source>
</evidence>
<evidence type="ECO:0000313" key="13">
    <source>
        <dbReference type="Proteomes" id="UP000063234"/>
    </source>
</evidence>